<evidence type="ECO:0000256" key="7">
    <source>
        <dbReference type="ARBA" id="ARBA00023128"/>
    </source>
</evidence>
<evidence type="ECO:0000256" key="9">
    <source>
        <dbReference type="PROSITE-ProRule" id="PRU00282"/>
    </source>
</evidence>
<feature type="repeat" description="Solcar" evidence="9">
    <location>
        <begin position="125"/>
        <end position="213"/>
    </location>
</feature>
<dbReference type="PANTHER" id="PTHR45829">
    <property type="entry name" value="MITOCHONDRIAL CARRIER PROTEIN RIM2"/>
    <property type="match status" value="1"/>
</dbReference>
<name>A0A075AQF8_ROZAC</name>
<dbReference type="Gene3D" id="1.50.40.10">
    <property type="entry name" value="Mitochondrial carrier domain"/>
    <property type="match status" value="1"/>
</dbReference>
<feature type="compositionally biased region" description="Basic and acidic residues" evidence="11">
    <location>
        <begin position="1"/>
        <end position="11"/>
    </location>
</feature>
<keyword evidence="3 9" id="KW-0812">Transmembrane</keyword>
<evidence type="ECO:0000256" key="4">
    <source>
        <dbReference type="ARBA" id="ARBA00022737"/>
    </source>
</evidence>
<evidence type="ECO:0000313" key="12">
    <source>
        <dbReference type="EMBL" id="EPZ30832.1"/>
    </source>
</evidence>
<dbReference type="GO" id="GO:0030001">
    <property type="term" value="P:metal ion transport"/>
    <property type="evidence" value="ECO:0007669"/>
    <property type="project" value="EnsemblFungi"/>
</dbReference>
<feature type="repeat" description="Solcar" evidence="9">
    <location>
        <begin position="222"/>
        <end position="309"/>
    </location>
</feature>
<dbReference type="InterPro" id="IPR018108">
    <property type="entry name" value="MCP_transmembrane"/>
</dbReference>
<feature type="region of interest" description="Disordered" evidence="11">
    <location>
        <begin position="1"/>
        <end position="26"/>
    </location>
</feature>
<dbReference type="EMBL" id="KE561370">
    <property type="protein sequence ID" value="EPZ30832.1"/>
    <property type="molecule type" value="Genomic_DNA"/>
</dbReference>
<keyword evidence="4" id="KW-0677">Repeat</keyword>
<dbReference type="Pfam" id="PF00153">
    <property type="entry name" value="Mito_carr"/>
    <property type="match status" value="3"/>
</dbReference>
<organism evidence="12 14">
    <name type="scientific">Rozella allomycis (strain CSF55)</name>
    <dbReference type="NCBI Taxonomy" id="988480"/>
    <lineage>
        <taxon>Eukaryota</taxon>
        <taxon>Fungi</taxon>
        <taxon>Fungi incertae sedis</taxon>
        <taxon>Cryptomycota</taxon>
        <taxon>Cryptomycota incertae sedis</taxon>
        <taxon>Rozella</taxon>
    </lineage>
</organism>
<comment type="similarity">
    <text evidence="10">Belongs to the mitochondrial carrier (TC 2.A.29) family.</text>
</comment>
<dbReference type="STRING" id="988480.A0A075AQF8"/>
<dbReference type="Proteomes" id="UP000281549">
    <property type="component" value="Unassembled WGS sequence"/>
</dbReference>
<dbReference type="AlphaFoldDB" id="A0A075AQF8"/>
<evidence type="ECO:0000256" key="5">
    <source>
        <dbReference type="ARBA" id="ARBA00022792"/>
    </source>
</evidence>
<evidence type="ECO:0000313" key="15">
    <source>
        <dbReference type="Proteomes" id="UP000281549"/>
    </source>
</evidence>
<evidence type="ECO:0000256" key="10">
    <source>
        <dbReference type="RuleBase" id="RU000488"/>
    </source>
</evidence>
<dbReference type="HOGENOM" id="CLU_015166_6_0_1"/>
<evidence type="ECO:0000256" key="11">
    <source>
        <dbReference type="SAM" id="MobiDB-lite"/>
    </source>
</evidence>
<accession>A0A075AQF8</accession>
<dbReference type="GO" id="GO:0015218">
    <property type="term" value="F:pyrimidine nucleotide transmembrane transporter activity"/>
    <property type="evidence" value="ECO:0007669"/>
    <property type="project" value="EnsemblFungi"/>
</dbReference>
<dbReference type="OMA" id="GVESAWV"/>
<dbReference type="SUPFAM" id="SSF103506">
    <property type="entry name" value="Mitochondrial carrier"/>
    <property type="match status" value="1"/>
</dbReference>
<keyword evidence="2 10" id="KW-0813">Transport</keyword>
<dbReference type="PROSITE" id="PS50920">
    <property type="entry name" value="SOLCAR"/>
    <property type="match status" value="3"/>
</dbReference>
<dbReference type="Proteomes" id="UP000030755">
    <property type="component" value="Unassembled WGS sequence"/>
</dbReference>
<dbReference type="EMBL" id="ML004922">
    <property type="protein sequence ID" value="RKP21890.1"/>
    <property type="molecule type" value="Genomic_DNA"/>
</dbReference>
<evidence type="ECO:0000313" key="13">
    <source>
        <dbReference type="EMBL" id="RKP21890.1"/>
    </source>
</evidence>
<evidence type="ECO:0000256" key="6">
    <source>
        <dbReference type="ARBA" id="ARBA00022989"/>
    </source>
</evidence>
<dbReference type="InterPro" id="IPR049562">
    <property type="entry name" value="SLC25A33/36-like"/>
</dbReference>
<gene>
    <name evidence="12" type="ORF">O9G_003067</name>
    <name evidence="13" type="ORF">ROZALSC1DRAFT_26721</name>
</gene>
<feature type="repeat" description="Solcar" evidence="9">
    <location>
        <begin position="26"/>
        <end position="116"/>
    </location>
</feature>
<dbReference type="InterPro" id="IPR023395">
    <property type="entry name" value="MCP_dom_sf"/>
</dbReference>
<comment type="subcellular location">
    <subcellularLocation>
        <location evidence="1">Mitochondrion inner membrane</location>
        <topology evidence="1">Multi-pass membrane protein</topology>
    </subcellularLocation>
</comment>
<keyword evidence="14" id="KW-1185">Reference proteome</keyword>
<reference evidence="12 14" key="1">
    <citation type="journal article" date="2013" name="Curr. Biol.">
        <title>Shared signatures of parasitism and phylogenomics unite Cryptomycota and microsporidia.</title>
        <authorList>
            <person name="James T.Y."/>
            <person name="Pelin A."/>
            <person name="Bonen L."/>
            <person name="Ahrendt S."/>
            <person name="Sain D."/>
            <person name="Corradi N."/>
            <person name="Stajich J.E."/>
        </authorList>
    </citation>
    <scope>NUCLEOTIDE SEQUENCE [LARGE SCALE GENOMIC DNA]</scope>
    <source>
        <strain evidence="12 14">CSF55</strain>
        <strain evidence="12 14">CSF55</strain>
    </source>
</reference>
<reference evidence="13" key="3">
    <citation type="submission" date="2018-08" db="EMBL/GenBank/DDBJ databases">
        <title>Leveraging single-cell genomics to expand the Fungal Tree of Life.</title>
        <authorList>
            <consortium name="DOE Joint Genome Institute"/>
            <person name="Ahrendt S.R."/>
            <person name="Quandt C.A."/>
            <person name="Ciobanu D."/>
            <person name="Clum A."/>
            <person name="Salamov A."/>
            <person name="Andreopoulos B."/>
            <person name="Cheng J.-F."/>
            <person name="Woyke T."/>
            <person name="Pelin A."/>
            <person name="Henrissat B."/>
            <person name="Reynolds N."/>
            <person name="Benny G.L."/>
            <person name="Smith M.E."/>
            <person name="James T.Y."/>
            <person name="Grigoriev I.V."/>
        </authorList>
    </citation>
    <scope>NUCLEOTIDE SEQUENCE</scope>
    <source>
        <strain evidence="13">CSF55</strain>
    </source>
</reference>
<reference evidence="15" key="2">
    <citation type="journal article" date="2018" name="Nat. Microbiol.">
        <title>Leveraging single-cell genomics to expand the fungal tree of life.</title>
        <authorList>
            <person name="Ahrendt S.R."/>
            <person name="Quandt C.A."/>
            <person name="Ciobanu D."/>
            <person name="Clum A."/>
            <person name="Salamov A."/>
            <person name="Andreopoulos B."/>
            <person name="Cheng J.F."/>
            <person name="Woyke T."/>
            <person name="Pelin A."/>
            <person name="Henrissat B."/>
            <person name="Reynolds N.K."/>
            <person name="Benny G.L."/>
            <person name="Smith M.E."/>
            <person name="James T.Y."/>
            <person name="Grigoriev I.V."/>
        </authorList>
    </citation>
    <scope>NUCLEOTIDE SEQUENCE [LARGE SCALE GENOMIC DNA]</scope>
    <source>
        <strain evidence="15">CSF55</strain>
    </source>
</reference>
<keyword evidence="7" id="KW-0496">Mitochondrion</keyword>
<keyword evidence="6" id="KW-1133">Transmembrane helix</keyword>
<keyword evidence="5" id="KW-0999">Mitochondrion inner membrane</keyword>
<dbReference type="GO" id="GO:0005743">
    <property type="term" value="C:mitochondrial inner membrane"/>
    <property type="evidence" value="ECO:0007669"/>
    <property type="project" value="UniProtKB-SubCell"/>
</dbReference>
<protein>
    <submittedName>
        <fullName evidence="13">Mitochondrial carrier</fullName>
    </submittedName>
    <submittedName>
        <fullName evidence="12">Mitochondrial substrate/solute carrier domain-containing protein</fullName>
    </submittedName>
</protein>
<dbReference type="OrthoDB" id="269120at2759"/>
<keyword evidence="8 9" id="KW-0472">Membrane</keyword>
<dbReference type="GO" id="GO:1990519">
    <property type="term" value="P:pyrimidine nucleotide import into mitochondrion"/>
    <property type="evidence" value="ECO:0007669"/>
    <property type="project" value="TreeGrafter"/>
</dbReference>
<sequence length="312" mass="34295">MHATVYRKDGDIPVNKKKKDSNKNPPHLGIVTIAGALGGMLGATITCPIEVSSLHKSADFAGGKKPRSFVLAARSIRNIYLNEGFGACYKGLGANLMGVIPAKGINFWAYNSVKRSLSEFNNGIENTYVHLAAGFIAGCATATITNPLWVIKTRMQVQKPINGILPYSGNWDCFVKILRYEGIRGFTRGLTASYVGSIEGTLNWAFYEHSKKLKVPYVDNSMGYVIFAKAALCKTAATLLSYPHEVIRTRLREGTTGGVLRYTGFIQSTKLIFKEEGILAFYRGLTTHLLRTVPNSAIVFVVYEAIINHFSR</sequence>
<evidence type="ECO:0000256" key="1">
    <source>
        <dbReference type="ARBA" id="ARBA00004448"/>
    </source>
</evidence>
<evidence type="ECO:0000256" key="2">
    <source>
        <dbReference type="ARBA" id="ARBA00022448"/>
    </source>
</evidence>
<proteinExistence type="inferred from homology"/>
<evidence type="ECO:0000256" key="8">
    <source>
        <dbReference type="ARBA" id="ARBA00023136"/>
    </source>
</evidence>
<evidence type="ECO:0000256" key="3">
    <source>
        <dbReference type="ARBA" id="ARBA00022692"/>
    </source>
</evidence>
<dbReference type="PANTHER" id="PTHR45829:SF4">
    <property type="entry name" value="MITOCHONDRIAL CARRIER PROTEIN RIM2"/>
    <property type="match status" value="1"/>
</dbReference>
<evidence type="ECO:0000313" key="14">
    <source>
        <dbReference type="Proteomes" id="UP000030755"/>
    </source>
</evidence>